<reference evidence="3 4" key="1">
    <citation type="journal article" date="2016" name="Sci. Rep.">
        <title>The genome sequence of the outbreeding globe artichoke constructed de novo incorporating a phase-aware low-pass sequencing strategy of F1 progeny.</title>
        <authorList>
            <person name="Scaglione D."/>
            <person name="Reyes-Chin-Wo S."/>
            <person name="Acquadro A."/>
            <person name="Froenicke L."/>
            <person name="Portis E."/>
            <person name="Beitel C."/>
            <person name="Tirone M."/>
            <person name="Mauro R."/>
            <person name="Lo Monaco A."/>
            <person name="Mauromicale G."/>
            <person name="Faccioli P."/>
            <person name="Cattivelli L."/>
            <person name="Rieseberg L."/>
            <person name="Michelmore R."/>
            <person name="Lanteri S."/>
        </authorList>
    </citation>
    <scope>NUCLEOTIDE SEQUENCE [LARGE SCALE GENOMIC DNA]</scope>
    <source>
        <strain evidence="3">2C</strain>
    </source>
</reference>
<dbReference type="PANTHER" id="PTHR14107:SF16">
    <property type="entry name" value="AT02583P"/>
    <property type="match status" value="1"/>
</dbReference>
<protein>
    <submittedName>
        <fullName evidence="3">Uncharacterized protein</fullName>
    </submittedName>
</protein>
<keyword evidence="4" id="KW-1185">Reference proteome</keyword>
<sequence length="115" mass="13182">VHPNIYFKCLHWILASFNEVEIPEYLTYYAGSYKSIHFSTSNLTSHAFDPDARDGHDLLIGLIRGDVYSVSIRLQLQDVGKKLVGAQHYNRDGCINNRQDQNFFKLLCTSNSLED</sequence>
<evidence type="ECO:0000313" key="3">
    <source>
        <dbReference type="EMBL" id="KVI11244.1"/>
    </source>
</evidence>
<evidence type="ECO:0000256" key="2">
    <source>
        <dbReference type="ARBA" id="ARBA00022737"/>
    </source>
</evidence>
<comment type="caution">
    <text evidence="3">The sequence shown here is derived from an EMBL/GenBank/DDBJ whole genome shotgun (WGS) entry which is preliminary data.</text>
</comment>
<evidence type="ECO:0000256" key="1">
    <source>
        <dbReference type="ARBA" id="ARBA00022574"/>
    </source>
</evidence>
<dbReference type="Proteomes" id="UP000243975">
    <property type="component" value="Unassembled WGS sequence"/>
</dbReference>
<dbReference type="EMBL" id="LEKV01000638">
    <property type="protein sequence ID" value="KVI11244.1"/>
    <property type="molecule type" value="Genomic_DNA"/>
</dbReference>
<gene>
    <name evidence="3" type="ORF">Ccrd_010348</name>
</gene>
<dbReference type="PANTHER" id="PTHR14107">
    <property type="entry name" value="WD REPEAT PROTEIN"/>
    <property type="match status" value="1"/>
</dbReference>
<accession>A0A103YLE9</accession>
<name>A0A103YLE9_CYNCS</name>
<evidence type="ECO:0000313" key="4">
    <source>
        <dbReference type="Proteomes" id="UP000243975"/>
    </source>
</evidence>
<dbReference type="InterPro" id="IPR051362">
    <property type="entry name" value="WD_repeat_creC_regulators"/>
</dbReference>
<dbReference type="Gramene" id="KVI11244">
    <property type="protein sequence ID" value="KVI11244"/>
    <property type="gene ID" value="Ccrd_010348"/>
</dbReference>
<dbReference type="STRING" id="59895.A0A103YLE9"/>
<proteinExistence type="predicted"/>
<keyword evidence="1" id="KW-0853">WD repeat</keyword>
<feature type="non-terminal residue" evidence="3">
    <location>
        <position position="115"/>
    </location>
</feature>
<keyword evidence="2" id="KW-0677">Repeat</keyword>
<organism evidence="3 4">
    <name type="scientific">Cynara cardunculus var. scolymus</name>
    <name type="common">Globe artichoke</name>
    <name type="synonym">Cynara scolymus</name>
    <dbReference type="NCBI Taxonomy" id="59895"/>
    <lineage>
        <taxon>Eukaryota</taxon>
        <taxon>Viridiplantae</taxon>
        <taxon>Streptophyta</taxon>
        <taxon>Embryophyta</taxon>
        <taxon>Tracheophyta</taxon>
        <taxon>Spermatophyta</taxon>
        <taxon>Magnoliopsida</taxon>
        <taxon>eudicotyledons</taxon>
        <taxon>Gunneridae</taxon>
        <taxon>Pentapetalae</taxon>
        <taxon>asterids</taxon>
        <taxon>campanulids</taxon>
        <taxon>Asterales</taxon>
        <taxon>Asteraceae</taxon>
        <taxon>Carduoideae</taxon>
        <taxon>Cardueae</taxon>
        <taxon>Carduinae</taxon>
        <taxon>Cynara</taxon>
    </lineage>
</organism>
<dbReference type="AlphaFoldDB" id="A0A103YLE9"/>